<keyword evidence="3 10" id="KW-0227">DNA damage</keyword>
<comment type="subcellular location">
    <subcellularLocation>
        <location evidence="10">Nucleus</location>
    </subcellularLocation>
</comment>
<evidence type="ECO:0000256" key="4">
    <source>
        <dbReference type="ARBA" id="ARBA00022771"/>
    </source>
</evidence>
<evidence type="ECO:0000313" key="13">
    <source>
        <dbReference type="RefSeq" id="XP_015184464.1"/>
    </source>
</evidence>
<dbReference type="InterPro" id="IPR013083">
    <property type="entry name" value="Znf_RING/FYVE/PHD"/>
</dbReference>
<evidence type="ECO:0000256" key="6">
    <source>
        <dbReference type="ARBA" id="ARBA00022833"/>
    </source>
</evidence>
<comment type="cofactor">
    <cofactor evidence="10">
        <name>a divalent metal cation</name>
        <dbReference type="ChEBI" id="CHEBI:60240"/>
    </cofactor>
</comment>
<dbReference type="Pfam" id="PF01541">
    <property type="entry name" value="GIY-YIG"/>
    <property type="match status" value="1"/>
</dbReference>
<dbReference type="GO" id="GO:0004519">
    <property type="term" value="F:endonuclease activity"/>
    <property type="evidence" value="ECO:0007669"/>
    <property type="project" value="UniProtKB-KW"/>
</dbReference>
<keyword evidence="7 10" id="KW-0233">DNA recombination</keyword>
<dbReference type="InterPro" id="IPR035901">
    <property type="entry name" value="GIY-YIG_endonuc_sf"/>
</dbReference>
<evidence type="ECO:0000256" key="1">
    <source>
        <dbReference type="ARBA" id="ARBA00022722"/>
    </source>
</evidence>
<dbReference type="CDD" id="cd10455">
    <property type="entry name" value="GIY-YIG_SLX1"/>
    <property type="match status" value="1"/>
</dbReference>
<keyword evidence="12" id="KW-1185">Reference proteome</keyword>
<proteinExistence type="inferred from homology"/>
<keyword evidence="4" id="KW-0479">Metal-binding</keyword>
<dbReference type="InterPro" id="IPR048749">
    <property type="entry name" value="SLX1_C"/>
</dbReference>
<dbReference type="InterPro" id="IPR000305">
    <property type="entry name" value="GIY-YIG_endonuc"/>
</dbReference>
<dbReference type="SUPFAM" id="SSF57903">
    <property type="entry name" value="FYVE/PHD zinc finger"/>
    <property type="match status" value="1"/>
</dbReference>
<evidence type="ECO:0000256" key="10">
    <source>
        <dbReference type="HAMAP-Rule" id="MF_03100"/>
    </source>
</evidence>
<keyword evidence="5 10" id="KW-0378">Hydrolase</keyword>
<accession>A0ABM1IW77</accession>
<dbReference type="InterPro" id="IPR027520">
    <property type="entry name" value="Slx1"/>
</dbReference>
<dbReference type="Proteomes" id="UP000694924">
    <property type="component" value="Unplaced"/>
</dbReference>
<name>A0ABM1IW77_POLDO</name>
<protein>
    <recommendedName>
        <fullName evidence="10">Structure-specific endonuclease subunit SLX1 homolog</fullName>
        <ecNumber evidence="10">3.1.-.-</ecNumber>
    </recommendedName>
</protein>
<keyword evidence="6" id="KW-0862">Zinc</keyword>
<comment type="function">
    <text evidence="10">Catalytic subunit of a heterodimeric structure-specific endonuclease that resolves DNA secondary structures generated during DNA repair and recombination. Has endonuclease activity towards branched DNA substrates, introducing single-strand cuts in duplex DNA close to junctions with ss-DNA.</text>
</comment>
<keyword evidence="8 10" id="KW-0234">DNA repair</keyword>
<dbReference type="EC" id="3.1.-.-" evidence="10"/>
<evidence type="ECO:0000256" key="5">
    <source>
        <dbReference type="ARBA" id="ARBA00022801"/>
    </source>
</evidence>
<keyword evidence="9 10" id="KW-0539">Nucleus</keyword>
<keyword evidence="4" id="KW-0863">Zinc-finger</keyword>
<dbReference type="GeneID" id="107070616"/>
<sequence length="261" mass="30201">MEETEIVEHFYGVYLLYCLNPKYKGRIYIGYTVDPQRRIKQHNAGKKHGGAWRTSERGPWSMVLIVHGFLNSTSALRFEWAWQHPHESRRLKHVPKKKSTEKTIEFYLMVLSEMLKVGPWYRLPLTIRWLDDNFAQLYSTSFSPPLHMPICYGQVLPRKVTNKSPIKENNLLVCSICGLISEKDNSIRCIKPDCRLIAHLICLAKRFSTDDHILPIEGTCPTCNTNVLWGDLIKKMIGCYQDIQSNVNEDDCVLVISSDED</sequence>
<evidence type="ECO:0000313" key="12">
    <source>
        <dbReference type="Proteomes" id="UP000694924"/>
    </source>
</evidence>
<gene>
    <name evidence="13" type="primary">LOC107070616</name>
</gene>
<evidence type="ECO:0000256" key="2">
    <source>
        <dbReference type="ARBA" id="ARBA00022759"/>
    </source>
</evidence>
<dbReference type="RefSeq" id="XP_015184464.1">
    <property type="nucleotide sequence ID" value="XM_015328978.1"/>
</dbReference>
<organism evidence="12 13">
    <name type="scientific">Polistes dominula</name>
    <name type="common">European paper wasp</name>
    <name type="synonym">Vespa dominula</name>
    <dbReference type="NCBI Taxonomy" id="743375"/>
    <lineage>
        <taxon>Eukaryota</taxon>
        <taxon>Metazoa</taxon>
        <taxon>Ecdysozoa</taxon>
        <taxon>Arthropoda</taxon>
        <taxon>Hexapoda</taxon>
        <taxon>Insecta</taxon>
        <taxon>Pterygota</taxon>
        <taxon>Neoptera</taxon>
        <taxon>Endopterygota</taxon>
        <taxon>Hymenoptera</taxon>
        <taxon>Apocrita</taxon>
        <taxon>Aculeata</taxon>
        <taxon>Vespoidea</taxon>
        <taxon>Vespidae</taxon>
        <taxon>Polistinae</taxon>
        <taxon>Polistini</taxon>
        <taxon>Polistes</taxon>
    </lineage>
</organism>
<dbReference type="SUPFAM" id="SSF82771">
    <property type="entry name" value="GIY-YIG endonuclease"/>
    <property type="match status" value="1"/>
</dbReference>
<dbReference type="HAMAP" id="MF_03100">
    <property type="entry name" value="Endonuc_su_Slx1"/>
    <property type="match status" value="1"/>
</dbReference>
<comment type="subunit">
    <text evidence="10">Forms a heterodimer with a member of the SLX4 family.</text>
</comment>
<dbReference type="PANTHER" id="PTHR20208:SF10">
    <property type="entry name" value="STRUCTURE-SPECIFIC ENDONUCLEASE SUBUNIT SLX1"/>
    <property type="match status" value="1"/>
</dbReference>
<dbReference type="InterPro" id="IPR050381">
    <property type="entry name" value="SLX1_endonuclease"/>
</dbReference>
<dbReference type="Gene3D" id="3.40.1440.10">
    <property type="entry name" value="GIY-YIG endonuclease"/>
    <property type="match status" value="1"/>
</dbReference>
<evidence type="ECO:0000259" key="11">
    <source>
        <dbReference type="PROSITE" id="PS50164"/>
    </source>
</evidence>
<keyword evidence="2 10" id="KW-0255">Endonuclease</keyword>
<dbReference type="InterPro" id="IPR011011">
    <property type="entry name" value="Znf_FYVE_PHD"/>
</dbReference>
<evidence type="ECO:0000256" key="3">
    <source>
        <dbReference type="ARBA" id="ARBA00022763"/>
    </source>
</evidence>
<evidence type="ECO:0000256" key="9">
    <source>
        <dbReference type="ARBA" id="ARBA00023242"/>
    </source>
</evidence>
<dbReference type="Gene3D" id="3.30.40.10">
    <property type="entry name" value="Zinc/RING finger domain, C3HC4 (zinc finger)"/>
    <property type="match status" value="1"/>
</dbReference>
<keyword evidence="1 10" id="KW-0540">Nuclease</keyword>
<dbReference type="PROSITE" id="PS50164">
    <property type="entry name" value="GIY_YIG"/>
    <property type="match status" value="1"/>
</dbReference>
<comment type="caution">
    <text evidence="10">Lacks conserved residue(s) required for the propagation of feature annotation.</text>
</comment>
<comment type="similarity">
    <text evidence="10">Belongs to the SLX1 family.</text>
</comment>
<reference evidence="13" key="1">
    <citation type="submission" date="2025-08" db="UniProtKB">
        <authorList>
            <consortium name="RefSeq"/>
        </authorList>
    </citation>
    <scope>IDENTIFICATION</scope>
    <source>
        <tissue evidence="13">Whole body</tissue>
    </source>
</reference>
<evidence type="ECO:0000256" key="7">
    <source>
        <dbReference type="ARBA" id="ARBA00023172"/>
    </source>
</evidence>
<evidence type="ECO:0000256" key="8">
    <source>
        <dbReference type="ARBA" id="ARBA00023204"/>
    </source>
</evidence>
<dbReference type="Pfam" id="PF21202">
    <property type="entry name" value="SLX1_C"/>
    <property type="match status" value="1"/>
</dbReference>
<feature type="domain" description="GIY-YIG" evidence="11">
    <location>
        <begin position="9"/>
        <end position="94"/>
    </location>
</feature>
<dbReference type="PANTHER" id="PTHR20208">
    <property type="entry name" value="STRUCTURE-SPECIFIC ENDONUCLEASE SUBUNIT SLX1"/>
    <property type="match status" value="1"/>
</dbReference>